<dbReference type="CDD" id="cd01857">
    <property type="entry name" value="HSR1_MMR1"/>
    <property type="match status" value="1"/>
</dbReference>
<evidence type="ECO:0000256" key="5">
    <source>
        <dbReference type="SAM" id="MobiDB-lite"/>
    </source>
</evidence>
<feature type="compositionally biased region" description="Basic and acidic residues" evidence="5">
    <location>
        <begin position="768"/>
        <end position="780"/>
    </location>
</feature>
<evidence type="ECO:0000256" key="1">
    <source>
        <dbReference type="ARBA" id="ARBA00022490"/>
    </source>
</evidence>
<feature type="compositionally biased region" description="Acidic residues" evidence="5">
    <location>
        <begin position="324"/>
        <end position="351"/>
    </location>
</feature>
<dbReference type="Gene3D" id="3.40.50.300">
    <property type="entry name" value="P-loop containing nucleotide triphosphate hydrolases"/>
    <property type="match status" value="2"/>
</dbReference>
<evidence type="ECO:0000256" key="4">
    <source>
        <dbReference type="ARBA" id="ARBA00023134"/>
    </source>
</evidence>
<keyword evidence="7" id="KW-1185">Reference proteome</keyword>
<dbReference type="OrthoDB" id="61815at2759"/>
<dbReference type="GO" id="GO:0000054">
    <property type="term" value="P:ribosomal subunit export from nucleus"/>
    <property type="evidence" value="ECO:0007669"/>
    <property type="project" value="TreeGrafter"/>
</dbReference>
<keyword evidence="2" id="KW-0547">Nucleotide-binding</keyword>
<protein>
    <submittedName>
        <fullName evidence="6">Uncharacterized protein</fullName>
    </submittedName>
</protein>
<dbReference type="InterPro" id="IPR027417">
    <property type="entry name" value="P-loop_NTPase"/>
</dbReference>
<feature type="compositionally biased region" description="Basic and acidic residues" evidence="5">
    <location>
        <begin position="313"/>
        <end position="323"/>
    </location>
</feature>
<feature type="compositionally biased region" description="Polar residues" evidence="5">
    <location>
        <begin position="1"/>
        <end position="11"/>
    </location>
</feature>
<feature type="compositionally biased region" description="Acidic residues" evidence="5">
    <location>
        <begin position="273"/>
        <end position="284"/>
    </location>
</feature>
<dbReference type="Pfam" id="PF01926">
    <property type="entry name" value="MMR_HSR1"/>
    <property type="match status" value="1"/>
</dbReference>
<dbReference type="GO" id="GO:0005829">
    <property type="term" value="C:cytosol"/>
    <property type="evidence" value="ECO:0007669"/>
    <property type="project" value="TreeGrafter"/>
</dbReference>
<feature type="compositionally biased region" description="Acidic residues" evidence="5">
    <location>
        <begin position="293"/>
        <end position="312"/>
    </location>
</feature>
<dbReference type="InterPro" id="IPR006073">
    <property type="entry name" value="GTP-bd"/>
</dbReference>
<dbReference type="Proteomes" id="UP000322225">
    <property type="component" value="Chromosome 2"/>
</dbReference>
<feature type="region of interest" description="Disordered" evidence="5">
    <location>
        <begin position="741"/>
        <end position="780"/>
    </location>
</feature>
<dbReference type="SUPFAM" id="SSF52540">
    <property type="entry name" value="P-loop containing nucleoside triphosphate hydrolases"/>
    <property type="match status" value="1"/>
</dbReference>
<dbReference type="PANTHER" id="PTHR45709:SF2">
    <property type="entry name" value="LARGE SUBUNIT GTPASE 1 HOMOLOG"/>
    <property type="match status" value="1"/>
</dbReference>
<reference evidence="6" key="1">
    <citation type="submission" date="2017-08" db="EMBL/GenBank/DDBJ databases">
        <authorList>
            <person name="Cuomo C."/>
            <person name="Billmyre B."/>
            <person name="Heitman J."/>
        </authorList>
    </citation>
    <scope>NUCLEOTIDE SEQUENCE</scope>
    <source>
        <strain evidence="6">CBS 12478</strain>
    </source>
</reference>
<dbReference type="GeneID" id="43586733"/>
<sequence length="780" mass="86493">MPPRTKAQQSGLGKALINRRHKEAVAPKESQLYTLDESNPLASVTHERDLDEFLANAALADHDFTTERSKMRVISAPNMPTSSNNPFLLSAEEEKEVTKKKLDFSGDLRVPRRPPWTRKTTRLELERQERDSFLEWRRGLAQLAENSNLLLTPFERNIQLWRQLWRVLERSHLIVQIVDARNPLGFRCVDLEKYVQEIGTEEEDGDITVPGKGKRRSLLLINKADLLTYDQRCEWAEYFESEGIAYAFFSAANAAALQEQAEKQRLRALGEYDENAEDDDDSSSDGEAGQQEGAEDEYPSGDEVEPQSDDEESKLAEGVKETHLDDDDDDDEEDDDEEGWSSEGEHEDDQPASEVEEKLAEGEKLPLEEVVPEVAPKFPPLKEGEVEDIRTRVLSVTELEDLFINAAPDIQEFATPQFPNPDKLMVGLVGYPNVGKSSTINALLGAKKVSVSATPGKTKHFQTLLLSDSITLCDCPGLVFPQFANTQADMVVDGVLPIDQMREYSAPVDLLCRRIPREILEGTYGIRIDVKDEEDGGTGEVGWEEFLSTYAIARGMTRASFGMPDTSRAARHILKDYVNAKLLYAHPPPGIHPDEFMEISRVQTLAKIEEAYENGRKRAPITHVSKNADTYVAPAVPRVQDAGRDEDFEQTEAPAGAEATEDVSTAKGKERQLTTKSIRANADTAPMRSGREKAKALDGVFFSEAGAQPRLVVKGRNQQGDLQEGGQGFARATIYPHQRVLGPDGMPIVNGGGKGGAGGANGKKHFKKSEGKKRSGRGYD</sequence>
<dbReference type="EMBL" id="CP144052">
    <property type="protein sequence ID" value="WWD16538.1"/>
    <property type="molecule type" value="Genomic_DNA"/>
</dbReference>
<keyword evidence="4" id="KW-0342">GTP-binding</keyword>
<dbReference type="KEGG" id="ksn:43586733"/>
<feature type="compositionally biased region" description="Basic and acidic residues" evidence="5">
    <location>
        <begin position="355"/>
        <end position="366"/>
    </location>
</feature>
<evidence type="ECO:0000256" key="3">
    <source>
        <dbReference type="ARBA" id="ARBA00022801"/>
    </source>
</evidence>
<evidence type="ECO:0000313" key="7">
    <source>
        <dbReference type="Proteomes" id="UP000322225"/>
    </source>
</evidence>
<organism evidence="6 7">
    <name type="scientific">Kwoniella shandongensis</name>
    <dbReference type="NCBI Taxonomy" id="1734106"/>
    <lineage>
        <taxon>Eukaryota</taxon>
        <taxon>Fungi</taxon>
        <taxon>Dikarya</taxon>
        <taxon>Basidiomycota</taxon>
        <taxon>Agaricomycotina</taxon>
        <taxon>Tremellomycetes</taxon>
        <taxon>Tremellales</taxon>
        <taxon>Cryptococcaceae</taxon>
        <taxon>Kwoniella</taxon>
    </lineage>
</organism>
<dbReference type="PANTHER" id="PTHR45709">
    <property type="entry name" value="LARGE SUBUNIT GTPASE 1 HOMOLOG-RELATED"/>
    <property type="match status" value="1"/>
</dbReference>
<feature type="compositionally biased region" description="Gly residues" evidence="5">
    <location>
        <begin position="750"/>
        <end position="761"/>
    </location>
</feature>
<name>A0A5M6C5K0_9TREE</name>
<evidence type="ECO:0000313" key="6">
    <source>
        <dbReference type="EMBL" id="WWD16538.1"/>
    </source>
</evidence>
<keyword evidence="3" id="KW-0378">Hydrolase</keyword>
<dbReference type="AlphaFoldDB" id="A0A5M6C5K0"/>
<feature type="region of interest" description="Disordered" evidence="5">
    <location>
        <begin position="273"/>
        <end position="366"/>
    </location>
</feature>
<dbReference type="GO" id="GO:0003924">
    <property type="term" value="F:GTPase activity"/>
    <property type="evidence" value="ECO:0007669"/>
    <property type="project" value="InterPro"/>
</dbReference>
<dbReference type="GO" id="GO:0005525">
    <property type="term" value="F:GTP binding"/>
    <property type="evidence" value="ECO:0007669"/>
    <property type="project" value="UniProtKB-KW"/>
</dbReference>
<feature type="region of interest" description="Disordered" evidence="5">
    <location>
        <begin position="644"/>
        <end position="672"/>
    </location>
</feature>
<dbReference type="InterPro" id="IPR043358">
    <property type="entry name" value="GNL1-like"/>
</dbReference>
<keyword evidence="1" id="KW-0963">Cytoplasm</keyword>
<accession>A0A5M6C5K0</accession>
<dbReference type="RefSeq" id="XP_031862958.1">
    <property type="nucleotide sequence ID" value="XM_032002619.1"/>
</dbReference>
<evidence type="ECO:0000256" key="2">
    <source>
        <dbReference type="ARBA" id="ARBA00022741"/>
    </source>
</evidence>
<proteinExistence type="predicted"/>
<gene>
    <name evidence="6" type="ORF">CI109_100965</name>
</gene>
<feature type="region of interest" description="Disordered" evidence="5">
    <location>
        <begin position="1"/>
        <end position="25"/>
    </location>
</feature>
<reference evidence="6" key="2">
    <citation type="submission" date="2024-01" db="EMBL/GenBank/DDBJ databases">
        <title>Comparative genomics of Cryptococcus and Kwoniella reveals pathogenesis evolution and contrasting modes of karyotype evolution via chromosome fusion or intercentromeric recombination.</title>
        <authorList>
            <person name="Coelho M.A."/>
            <person name="David-Palma M."/>
            <person name="Shea T."/>
            <person name="Bowers K."/>
            <person name="McGinley-Smith S."/>
            <person name="Mohammad A.W."/>
            <person name="Gnirke A."/>
            <person name="Yurkov A.M."/>
            <person name="Nowrousian M."/>
            <person name="Sun S."/>
            <person name="Cuomo C.A."/>
            <person name="Heitman J."/>
        </authorList>
    </citation>
    <scope>NUCLEOTIDE SEQUENCE</scope>
    <source>
        <strain evidence="6">CBS 12478</strain>
    </source>
</reference>